<dbReference type="AlphaFoldDB" id="A0A1F5QAW4"/>
<gene>
    <name evidence="4" type="ORF">A3J05_00165</name>
</gene>
<dbReference type="Proteomes" id="UP000177235">
    <property type="component" value="Unassembled WGS sequence"/>
</dbReference>
<evidence type="ECO:0000256" key="3">
    <source>
        <dbReference type="RuleBase" id="RU000363"/>
    </source>
</evidence>
<dbReference type="PANTHER" id="PTHR42760">
    <property type="entry name" value="SHORT-CHAIN DEHYDROGENASES/REDUCTASES FAMILY MEMBER"/>
    <property type="match status" value="1"/>
</dbReference>
<comment type="similarity">
    <text evidence="1 3">Belongs to the short-chain dehydrogenases/reductases (SDR) family.</text>
</comment>
<dbReference type="InterPro" id="IPR002347">
    <property type="entry name" value="SDR_fam"/>
</dbReference>
<sequence>MKKSTLVSKMFDMKGRVAVITGAAGLLGPKHAESLAEFGANIVLLDRKPAVQKIAAAIARKYKVKAIGLKCDITQKSELEKTLKIILKKFGHIDVLVNNAANNPAVSAGGFSQNWSRLENFPLSAWEDDVAVGLTGAFLASQVFGSQMATQKKGVIVNIASDLGIIAPDQRIYRKEGLPPEQQSVKPVTYSVIKHGMLGLTKYLASYWAESGVRVNAISPGGVYTNQPRDFVKKLARHVPLHRMAHTDEYKAAIAFLSSDASEYMTGANLVVDGGRTIW</sequence>
<evidence type="ECO:0000256" key="2">
    <source>
        <dbReference type="ARBA" id="ARBA00023002"/>
    </source>
</evidence>
<evidence type="ECO:0000256" key="1">
    <source>
        <dbReference type="ARBA" id="ARBA00006484"/>
    </source>
</evidence>
<dbReference type="SUPFAM" id="SSF51735">
    <property type="entry name" value="NAD(P)-binding Rossmann-fold domains"/>
    <property type="match status" value="1"/>
</dbReference>
<dbReference type="Pfam" id="PF00106">
    <property type="entry name" value="adh_short"/>
    <property type="match status" value="1"/>
</dbReference>
<dbReference type="GO" id="GO:0016616">
    <property type="term" value="F:oxidoreductase activity, acting on the CH-OH group of donors, NAD or NADP as acceptor"/>
    <property type="evidence" value="ECO:0007669"/>
    <property type="project" value="TreeGrafter"/>
</dbReference>
<dbReference type="InterPro" id="IPR036291">
    <property type="entry name" value="NAD(P)-bd_dom_sf"/>
</dbReference>
<name>A0A1F5QAW4_9BACT</name>
<proteinExistence type="inferred from homology"/>
<comment type="caution">
    <text evidence="4">The sequence shown here is derived from an EMBL/GenBank/DDBJ whole genome shotgun (WGS) entry which is preliminary data.</text>
</comment>
<evidence type="ECO:0000313" key="4">
    <source>
        <dbReference type="EMBL" id="OGE99319.1"/>
    </source>
</evidence>
<dbReference type="Pfam" id="PF13561">
    <property type="entry name" value="adh_short_C2"/>
    <property type="match status" value="1"/>
</dbReference>
<keyword evidence="2" id="KW-0560">Oxidoreductase</keyword>
<dbReference type="EMBL" id="MFFF01000021">
    <property type="protein sequence ID" value="OGE99319.1"/>
    <property type="molecule type" value="Genomic_DNA"/>
</dbReference>
<organism evidence="4 5">
    <name type="scientific">Candidatus Doudnabacteria bacterium RIFCSPLOWO2_02_FULL_48_13</name>
    <dbReference type="NCBI Taxonomy" id="1817845"/>
    <lineage>
        <taxon>Bacteria</taxon>
        <taxon>Candidatus Doudnaibacteriota</taxon>
    </lineage>
</organism>
<accession>A0A1F5QAW4</accession>
<dbReference type="PRINTS" id="PR00080">
    <property type="entry name" value="SDRFAMILY"/>
</dbReference>
<dbReference type="PRINTS" id="PR00081">
    <property type="entry name" value="GDHRDH"/>
</dbReference>
<reference evidence="4 5" key="1">
    <citation type="journal article" date="2016" name="Nat. Commun.">
        <title>Thousands of microbial genomes shed light on interconnected biogeochemical processes in an aquifer system.</title>
        <authorList>
            <person name="Anantharaman K."/>
            <person name="Brown C.T."/>
            <person name="Hug L.A."/>
            <person name="Sharon I."/>
            <person name="Castelle C.J."/>
            <person name="Probst A.J."/>
            <person name="Thomas B.C."/>
            <person name="Singh A."/>
            <person name="Wilkins M.J."/>
            <person name="Karaoz U."/>
            <person name="Brodie E.L."/>
            <person name="Williams K.H."/>
            <person name="Hubbard S.S."/>
            <person name="Banfield J.F."/>
        </authorList>
    </citation>
    <scope>NUCLEOTIDE SEQUENCE [LARGE SCALE GENOMIC DNA]</scope>
</reference>
<dbReference type="Gene3D" id="3.40.50.720">
    <property type="entry name" value="NAD(P)-binding Rossmann-like Domain"/>
    <property type="match status" value="1"/>
</dbReference>
<protein>
    <submittedName>
        <fullName evidence="4">Oxidoreductase</fullName>
    </submittedName>
</protein>
<evidence type="ECO:0000313" key="5">
    <source>
        <dbReference type="Proteomes" id="UP000177235"/>
    </source>
</evidence>
<dbReference type="PANTHER" id="PTHR42760:SF133">
    <property type="entry name" value="3-OXOACYL-[ACYL-CARRIER-PROTEIN] REDUCTASE"/>
    <property type="match status" value="1"/>
</dbReference>